<dbReference type="GO" id="GO:0005737">
    <property type="term" value="C:cytoplasm"/>
    <property type="evidence" value="ECO:0007669"/>
    <property type="project" value="UniProtKB-SubCell"/>
</dbReference>
<sequence>DTFPVGCAFSESIVYPKYFAANPDVKNDNFSTKLGLYTENCGLDNVTMSWGHDEYMYLVAKGNNTTLPPSALFIIRFHSFYALHYAGKYDYLMNDEDKEMLKWLRVFNKNNVTINQEEVKPYYLSLIHTLW</sequence>
<evidence type="ECO:0000256" key="11">
    <source>
        <dbReference type="ARBA" id="ARBA00029668"/>
    </source>
</evidence>
<proteinExistence type="inferred from homology"/>
<dbReference type="GO" id="GO:0019853">
    <property type="term" value="P:L-ascorbic acid biosynthetic process"/>
    <property type="evidence" value="ECO:0007669"/>
    <property type="project" value="UniProtKB-KW"/>
</dbReference>
<keyword evidence="16" id="KW-1185">Reference proteome</keyword>
<dbReference type="EC" id="1.13.99.1" evidence="4 14"/>
<comment type="subcellular location">
    <subcellularLocation>
        <location evidence="1 14">Cytoplasm</location>
    </subcellularLocation>
</comment>
<feature type="non-terminal residue" evidence="15">
    <location>
        <position position="1"/>
    </location>
</feature>
<feature type="binding site" evidence="13">
    <location>
        <position position="78"/>
    </location>
    <ligand>
        <name>Fe cation</name>
        <dbReference type="ChEBI" id="CHEBI:24875"/>
        <label>1</label>
    </ligand>
</feature>
<feature type="binding site" evidence="13">
    <location>
        <position position="52"/>
    </location>
    <ligand>
        <name>Fe cation</name>
        <dbReference type="ChEBI" id="CHEBI:24875"/>
        <label>1</label>
    </ligand>
</feature>
<evidence type="ECO:0000256" key="5">
    <source>
        <dbReference type="ARBA" id="ARBA00019269"/>
    </source>
</evidence>
<dbReference type="UniPathway" id="UPA00111">
    <property type="reaction ID" value="UER00527"/>
</dbReference>
<comment type="cofactor">
    <cofactor evidence="13 14">
        <name>Fe cation</name>
        <dbReference type="ChEBI" id="CHEBI:24875"/>
    </cofactor>
    <text evidence="13 14">Binds 2 iron ions per subunit.</text>
</comment>
<evidence type="ECO:0000313" key="16">
    <source>
        <dbReference type="Proteomes" id="UP000030748"/>
    </source>
</evidence>
<dbReference type="EMBL" id="KI631457">
    <property type="protein sequence ID" value="EYU27239.1"/>
    <property type="molecule type" value="Genomic_DNA"/>
</dbReference>
<dbReference type="GO" id="GO:0005506">
    <property type="term" value="F:iron ion binding"/>
    <property type="evidence" value="ECO:0007669"/>
    <property type="project" value="InterPro"/>
</dbReference>
<evidence type="ECO:0000256" key="14">
    <source>
        <dbReference type="RuleBase" id="RU367039"/>
    </source>
</evidence>
<evidence type="ECO:0000256" key="1">
    <source>
        <dbReference type="ARBA" id="ARBA00004496"/>
    </source>
</evidence>
<evidence type="ECO:0000256" key="7">
    <source>
        <dbReference type="ARBA" id="ARBA00022644"/>
    </source>
</evidence>
<evidence type="ECO:0000256" key="8">
    <source>
        <dbReference type="ARBA" id="ARBA00022723"/>
    </source>
</evidence>
<keyword evidence="7" id="KW-0060">Ascorbate biosynthesis</keyword>
<protein>
    <recommendedName>
        <fullName evidence="5 14">Inositol oxygenase</fullName>
        <ecNumber evidence="4 14">1.13.99.1</ecNumber>
    </recommendedName>
    <alternativeName>
        <fullName evidence="11 14">Myo-inositol oxygenase</fullName>
    </alternativeName>
</protein>
<evidence type="ECO:0000256" key="2">
    <source>
        <dbReference type="ARBA" id="ARBA00005167"/>
    </source>
</evidence>
<dbReference type="AlphaFoldDB" id="A0A022QI09"/>
<name>A0A022QI09_ERYGU</name>
<keyword evidence="8 13" id="KW-0479">Metal-binding</keyword>
<evidence type="ECO:0000256" key="4">
    <source>
        <dbReference type="ARBA" id="ARBA00011919"/>
    </source>
</evidence>
<dbReference type="GO" id="GO:0019310">
    <property type="term" value="P:inositol catabolic process"/>
    <property type="evidence" value="ECO:0007669"/>
    <property type="project" value="UniProtKB-UniRule"/>
</dbReference>
<evidence type="ECO:0000256" key="6">
    <source>
        <dbReference type="ARBA" id="ARBA00022490"/>
    </source>
</evidence>
<organism evidence="15 16">
    <name type="scientific">Erythranthe guttata</name>
    <name type="common">Yellow monkey flower</name>
    <name type="synonym">Mimulus guttatus</name>
    <dbReference type="NCBI Taxonomy" id="4155"/>
    <lineage>
        <taxon>Eukaryota</taxon>
        <taxon>Viridiplantae</taxon>
        <taxon>Streptophyta</taxon>
        <taxon>Embryophyta</taxon>
        <taxon>Tracheophyta</taxon>
        <taxon>Spermatophyta</taxon>
        <taxon>Magnoliopsida</taxon>
        <taxon>eudicotyledons</taxon>
        <taxon>Gunneridae</taxon>
        <taxon>Pentapetalae</taxon>
        <taxon>asterids</taxon>
        <taxon>lamiids</taxon>
        <taxon>Lamiales</taxon>
        <taxon>Phrymaceae</taxon>
        <taxon>Erythranthe</taxon>
    </lineage>
</organism>
<gene>
    <name evidence="15" type="ORF">MIMGU_mgv1a025976mg</name>
</gene>
<dbReference type="InterPro" id="IPR007828">
    <property type="entry name" value="Inositol_oxygenase"/>
</dbReference>
<comment type="similarity">
    <text evidence="3 14">Belongs to the myo-inositol oxygenase family.</text>
</comment>
<dbReference type="STRING" id="4155.A0A022QI09"/>
<dbReference type="Pfam" id="PF05153">
    <property type="entry name" value="MIOX"/>
    <property type="match status" value="1"/>
</dbReference>
<dbReference type="SUPFAM" id="SSF109604">
    <property type="entry name" value="HD-domain/PDEase-like"/>
    <property type="match status" value="1"/>
</dbReference>
<evidence type="ECO:0000256" key="12">
    <source>
        <dbReference type="ARBA" id="ARBA00048271"/>
    </source>
</evidence>
<comment type="pathway">
    <text evidence="2 14">Polyol metabolism; myo-inositol degradation into D-glucuronate; D-glucuronate from myo-inositol: step 1/1.</text>
</comment>
<comment type="catalytic activity">
    <reaction evidence="12 14">
        <text>myo-inositol + O2 = D-glucuronate + H2O + H(+)</text>
        <dbReference type="Rhea" id="RHEA:23696"/>
        <dbReference type="ChEBI" id="CHEBI:15377"/>
        <dbReference type="ChEBI" id="CHEBI:15378"/>
        <dbReference type="ChEBI" id="CHEBI:15379"/>
        <dbReference type="ChEBI" id="CHEBI:17268"/>
        <dbReference type="ChEBI" id="CHEBI:58720"/>
        <dbReference type="EC" id="1.13.99.1"/>
    </reaction>
</comment>
<keyword evidence="10 13" id="KW-0408">Iron</keyword>
<reference evidence="15 16" key="1">
    <citation type="journal article" date="2013" name="Proc. Natl. Acad. Sci. U.S.A.">
        <title>Fine-scale variation in meiotic recombination in Mimulus inferred from population shotgun sequencing.</title>
        <authorList>
            <person name="Hellsten U."/>
            <person name="Wright K.M."/>
            <person name="Jenkins J."/>
            <person name="Shu S."/>
            <person name="Yuan Y."/>
            <person name="Wessler S.R."/>
            <person name="Schmutz J."/>
            <person name="Willis J.H."/>
            <person name="Rokhsar D.S."/>
        </authorList>
    </citation>
    <scope>NUCLEOTIDE SEQUENCE [LARGE SCALE GENOMIC DNA]</scope>
    <source>
        <strain evidence="16">cv. DUN x IM62</strain>
    </source>
</reference>
<evidence type="ECO:0000256" key="13">
    <source>
        <dbReference type="PIRSR" id="PIRSR607828-2"/>
    </source>
</evidence>
<evidence type="ECO:0000313" key="15">
    <source>
        <dbReference type="EMBL" id="EYU27239.1"/>
    </source>
</evidence>
<evidence type="ECO:0000256" key="3">
    <source>
        <dbReference type="ARBA" id="ARBA00005286"/>
    </source>
</evidence>
<keyword evidence="9 14" id="KW-0560">Oxidoreductase</keyword>
<keyword evidence="6 14" id="KW-0963">Cytoplasm</keyword>
<accession>A0A022QI09</accession>
<evidence type="ECO:0000256" key="9">
    <source>
        <dbReference type="ARBA" id="ARBA00023002"/>
    </source>
</evidence>
<evidence type="ECO:0000256" key="10">
    <source>
        <dbReference type="ARBA" id="ARBA00023004"/>
    </source>
</evidence>
<dbReference type="GO" id="GO:0050113">
    <property type="term" value="F:inositol oxygenase activity"/>
    <property type="evidence" value="ECO:0007669"/>
    <property type="project" value="UniProtKB-UniRule"/>
</dbReference>
<dbReference type="PANTHER" id="PTHR12588:SF0">
    <property type="entry name" value="INOSITOL OXYGENASE"/>
    <property type="match status" value="1"/>
</dbReference>
<dbReference type="PANTHER" id="PTHR12588">
    <property type="entry name" value="MYOINOSITOL OXYGENASE"/>
    <property type="match status" value="1"/>
</dbReference>
<dbReference type="Proteomes" id="UP000030748">
    <property type="component" value="Unassembled WGS sequence"/>
</dbReference>